<dbReference type="Proteomes" id="UP000619479">
    <property type="component" value="Unassembled WGS sequence"/>
</dbReference>
<dbReference type="PANTHER" id="PTHR38459">
    <property type="entry name" value="PROPHAGE BACTOPRENOL-LINKED GLUCOSE TRANSLOCASE HOMOLOG"/>
    <property type="match status" value="1"/>
</dbReference>
<protein>
    <recommendedName>
        <fullName evidence="7">GtrA/DPMS transmembrane domain-containing protein</fullName>
    </recommendedName>
</protein>
<feature type="transmembrane region" description="Helical" evidence="6">
    <location>
        <begin position="41"/>
        <end position="65"/>
    </location>
</feature>
<dbReference type="EMBL" id="BOMH01000024">
    <property type="protein sequence ID" value="GID65284.1"/>
    <property type="molecule type" value="Genomic_DNA"/>
</dbReference>
<organism evidence="8 9">
    <name type="scientific">Actinoplanes cyaneus</name>
    <dbReference type="NCBI Taxonomy" id="52696"/>
    <lineage>
        <taxon>Bacteria</taxon>
        <taxon>Bacillati</taxon>
        <taxon>Actinomycetota</taxon>
        <taxon>Actinomycetes</taxon>
        <taxon>Micromonosporales</taxon>
        <taxon>Micromonosporaceae</taxon>
        <taxon>Actinoplanes</taxon>
    </lineage>
</organism>
<proteinExistence type="inferred from homology"/>
<evidence type="ECO:0000256" key="5">
    <source>
        <dbReference type="ARBA" id="ARBA00023136"/>
    </source>
</evidence>
<keyword evidence="3 6" id="KW-0812">Transmembrane</keyword>
<evidence type="ECO:0000256" key="2">
    <source>
        <dbReference type="ARBA" id="ARBA00009399"/>
    </source>
</evidence>
<reference evidence="8" key="1">
    <citation type="submission" date="2021-01" db="EMBL/GenBank/DDBJ databases">
        <title>Whole genome shotgun sequence of Actinoplanes cyaneus NBRC 14990.</title>
        <authorList>
            <person name="Komaki H."/>
            <person name="Tamura T."/>
        </authorList>
    </citation>
    <scope>NUCLEOTIDE SEQUENCE</scope>
    <source>
        <strain evidence="8">NBRC 14990</strain>
    </source>
</reference>
<dbReference type="AlphaFoldDB" id="A0A919M7D0"/>
<keyword evidence="9" id="KW-1185">Reference proteome</keyword>
<dbReference type="RefSeq" id="WP_203741251.1">
    <property type="nucleotide sequence ID" value="NZ_BAAAUC010000018.1"/>
</dbReference>
<accession>A0A919M7D0</accession>
<feature type="transmembrane region" description="Helical" evidence="6">
    <location>
        <begin position="132"/>
        <end position="154"/>
    </location>
</feature>
<evidence type="ECO:0000256" key="3">
    <source>
        <dbReference type="ARBA" id="ARBA00022692"/>
    </source>
</evidence>
<keyword evidence="5 6" id="KW-0472">Membrane</keyword>
<dbReference type="InterPro" id="IPR007267">
    <property type="entry name" value="GtrA_DPMS_TM"/>
</dbReference>
<evidence type="ECO:0000313" key="8">
    <source>
        <dbReference type="EMBL" id="GID65284.1"/>
    </source>
</evidence>
<name>A0A919M7D0_9ACTN</name>
<comment type="caution">
    <text evidence="8">The sequence shown here is derived from an EMBL/GenBank/DDBJ whole genome shotgun (WGS) entry which is preliminary data.</text>
</comment>
<gene>
    <name evidence="8" type="ORF">Acy02nite_31650</name>
</gene>
<evidence type="ECO:0000256" key="4">
    <source>
        <dbReference type="ARBA" id="ARBA00022989"/>
    </source>
</evidence>
<dbReference type="PANTHER" id="PTHR38459:SF1">
    <property type="entry name" value="PROPHAGE BACTOPRENOL-LINKED GLUCOSE TRANSLOCASE HOMOLOG"/>
    <property type="match status" value="1"/>
</dbReference>
<feature type="transmembrane region" description="Helical" evidence="6">
    <location>
        <begin position="71"/>
        <end position="91"/>
    </location>
</feature>
<evidence type="ECO:0000259" key="7">
    <source>
        <dbReference type="Pfam" id="PF04138"/>
    </source>
</evidence>
<evidence type="ECO:0000313" key="9">
    <source>
        <dbReference type="Proteomes" id="UP000619479"/>
    </source>
</evidence>
<sequence>MAVQERSTTDIRWSDRAGDLLTAWADRLPPRVRRVVTRDMAGFAILGSFTFAVDLALLAVLRHWTPLPKPVAVSIAYLAAFVLNFVLNRTVNFRSHAPAGPQALRYVAVFVGDYVITVGVTTGLAALGLPLAAARIAASGFVAAFTYSASRWWVFRQR</sequence>
<evidence type="ECO:0000256" key="1">
    <source>
        <dbReference type="ARBA" id="ARBA00004141"/>
    </source>
</evidence>
<dbReference type="Pfam" id="PF04138">
    <property type="entry name" value="GtrA_DPMS_TM"/>
    <property type="match status" value="1"/>
</dbReference>
<comment type="subcellular location">
    <subcellularLocation>
        <location evidence="1">Membrane</location>
        <topology evidence="1">Multi-pass membrane protein</topology>
    </subcellularLocation>
</comment>
<feature type="transmembrane region" description="Helical" evidence="6">
    <location>
        <begin position="103"/>
        <end position="126"/>
    </location>
</feature>
<evidence type="ECO:0000256" key="6">
    <source>
        <dbReference type="SAM" id="Phobius"/>
    </source>
</evidence>
<comment type="similarity">
    <text evidence="2">Belongs to the GtrA family.</text>
</comment>
<keyword evidence="4 6" id="KW-1133">Transmembrane helix</keyword>
<feature type="domain" description="GtrA/DPMS transmembrane" evidence="7">
    <location>
        <begin position="43"/>
        <end position="155"/>
    </location>
</feature>
<dbReference type="GO" id="GO:0005886">
    <property type="term" value="C:plasma membrane"/>
    <property type="evidence" value="ECO:0007669"/>
    <property type="project" value="TreeGrafter"/>
</dbReference>
<dbReference type="InterPro" id="IPR051401">
    <property type="entry name" value="GtrA_CellWall_Glycosyl"/>
</dbReference>
<dbReference type="GO" id="GO:0000271">
    <property type="term" value="P:polysaccharide biosynthetic process"/>
    <property type="evidence" value="ECO:0007669"/>
    <property type="project" value="InterPro"/>
</dbReference>